<protein>
    <submittedName>
        <fullName evidence="2">Uncharacterized protein</fullName>
    </submittedName>
</protein>
<reference evidence="2 3" key="1">
    <citation type="journal article" date="2019" name="Int. J. Syst. Evol. Microbiol.">
        <title>The Global Catalogue of Microorganisms (GCM) 10K type strain sequencing project: providing services to taxonomists for standard genome sequencing and annotation.</title>
        <authorList>
            <consortium name="The Broad Institute Genomics Platform"/>
            <consortium name="The Broad Institute Genome Sequencing Center for Infectious Disease"/>
            <person name="Wu L."/>
            <person name="Ma J."/>
        </authorList>
    </citation>
    <scope>NUCLEOTIDE SEQUENCE [LARGE SCALE GENOMIC DNA]</scope>
    <source>
        <strain evidence="2 3">DSM 26526</strain>
    </source>
</reference>
<dbReference type="EMBL" id="JBHTAB010000002">
    <property type="protein sequence ID" value="MFC7128644.1"/>
    <property type="molecule type" value="Genomic_DNA"/>
</dbReference>
<accession>A0ABD5XGD0</accession>
<gene>
    <name evidence="2" type="ORF">ACFQI8_04445</name>
</gene>
<name>A0ABD5XGD0_9EURY</name>
<evidence type="ECO:0000313" key="3">
    <source>
        <dbReference type="Proteomes" id="UP001596460"/>
    </source>
</evidence>
<comment type="caution">
    <text evidence="2">The sequence shown here is derived from an EMBL/GenBank/DDBJ whole genome shotgun (WGS) entry which is preliminary data.</text>
</comment>
<sequence>MVEVAVAVRIRLTRACTAATGRSDSPAADTVREVHTPITPGPGRFFSLHR</sequence>
<proteinExistence type="predicted"/>
<dbReference type="Proteomes" id="UP001596460">
    <property type="component" value="Unassembled WGS sequence"/>
</dbReference>
<organism evidence="2 3">
    <name type="scientific">Haloferax chudinovii</name>
    <dbReference type="NCBI Taxonomy" id="1109010"/>
    <lineage>
        <taxon>Archaea</taxon>
        <taxon>Methanobacteriati</taxon>
        <taxon>Methanobacteriota</taxon>
        <taxon>Stenosarchaea group</taxon>
        <taxon>Halobacteria</taxon>
        <taxon>Halobacteriales</taxon>
        <taxon>Haloferacaceae</taxon>
        <taxon>Haloferax</taxon>
    </lineage>
</organism>
<feature type="region of interest" description="Disordered" evidence="1">
    <location>
        <begin position="21"/>
        <end position="50"/>
    </location>
</feature>
<keyword evidence="3" id="KW-1185">Reference proteome</keyword>
<evidence type="ECO:0000256" key="1">
    <source>
        <dbReference type="SAM" id="MobiDB-lite"/>
    </source>
</evidence>
<dbReference type="AlphaFoldDB" id="A0ABD5XGD0"/>
<evidence type="ECO:0000313" key="2">
    <source>
        <dbReference type="EMBL" id="MFC7128644.1"/>
    </source>
</evidence>
<dbReference type="RefSeq" id="WP_390243050.1">
    <property type="nucleotide sequence ID" value="NZ_JBHTAB010000002.1"/>
</dbReference>